<proteinExistence type="predicted"/>
<protein>
    <submittedName>
        <fullName evidence="1">Uncharacterized protein</fullName>
    </submittedName>
</protein>
<comment type="caution">
    <text evidence="1">The sequence shown here is derived from an EMBL/GenBank/DDBJ whole genome shotgun (WGS) entry which is preliminary data.</text>
</comment>
<reference evidence="1 2" key="1">
    <citation type="journal article" date="2016" name="Nat. Biotechnol.">
        <title>Measurement of bacterial replication rates in microbial communities.</title>
        <authorList>
            <person name="Brown C.T."/>
            <person name="Olm M.R."/>
            <person name="Thomas B.C."/>
            <person name="Banfield J.F."/>
        </authorList>
    </citation>
    <scope>NUCLEOTIDE SEQUENCE [LARGE SCALE GENOMIC DNA]</scope>
    <source>
        <strain evidence="1">46_33</strain>
    </source>
</reference>
<name>A0A1Q6R533_9FIRM</name>
<dbReference type="STRING" id="626940.BHW43_06615"/>
<evidence type="ECO:0000313" key="1">
    <source>
        <dbReference type="EMBL" id="OLA37494.1"/>
    </source>
</evidence>
<gene>
    <name evidence="1" type="ORF">BHW43_06615</name>
</gene>
<organism evidence="1 2">
    <name type="scientific">Phascolarctobacterium succinatutens</name>
    <dbReference type="NCBI Taxonomy" id="626940"/>
    <lineage>
        <taxon>Bacteria</taxon>
        <taxon>Bacillati</taxon>
        <taxon>Bacillota</taxon>
        <taxon>Negativicutes</taxon>
        <taxon>Acidaminococcales</taxon>
        <taxon>Acidaminococcaceae</taxon>
        <taxon>Phascolarctobacterium</taxon>
    </lineage>
</organism>
<evidence type="ECO:0000313" key="2">
    <source>
        <dbReference type="Proteomes" id="UP000186777"/>
    </source>
</evidence>
<dbReference type="AlphaFoldDB" id="A0A1Q6R533"/>
<accession>A0A1Q6R533</accession>
<dbReference type="RefSeq" id="WP_303679973.1">
    <property type="nucleotide sequence ID" value="NZ_MNTG01000030.1"/>
</dbReference>
<dbReference type="Proteomes" id="UP000186777">
    <property type="component" value="Unassembled WGS sequence"/>
</dbReference>
<dbReference type="EMBL" id="MNTG01000030">
    <property type="protein sequence ID" value="OLA37494.1"/>
    <property type="molecule type" value="Genomic_DNA"/>
</dbReference>
<sequence>MKKYIVSGKTTAFISVEIEAESKEEAIKKAYEECSFVNNSGWDKLIRTSIACDDEVEYTQAEEIN</sequence>